<protein>
    <submittedName>
        <fullName evidence="1">Uncharacterized protein</fullName>
    </submittedName>
</protein>
<keyword evidence="2" id="KW-1185">Reference proteome</keyword>
<dbReference type="EMBL" id="QGSV01000275">
    <property type="protein sequence ID" value="PWU44963.1"/>
    <property type="molecule type" value="Genomic_DNA"/>
</dbReference>
<name>A0A317K1H2_9ACTN</name>
<reference evidence="2" key="1">
    <citation type="submission" date="2018-05" db="EMBL/GenBank/DDBJ databases">
        <title>Micromonospora globispora sp. nov. and Micromonospora rugosa sp. nov., isolated from marine sediment.</title>
        <authorList>
            <person name="Carro L."/>
            <person name="Aysel V."/>
            <person name="Cetin D."/>
            <person name="Igual J.M."/>
            <person name="Klenk H.-P."/>
            <person name="Trujillo M.E."/>
            <person name="Sahin N."/>
        </authorList>
    </citation>
    <scope>NUCLEOTIDE SEQUENCE [LARGE SCALE GENOMIC DNA]</scope>
    <source>
        <strain evidence="2">S2904</strain>
    </source>
</reference>
<dbReference type="AlphaFoldDB" id="A0A317K1H2"/>
<evidence type="ECO:0000313" key="1">
    <source>
        <dbReference type="EMBL" id="PWU44963.1"/>
    </source>
</evidence>
<gene>
    <name evidence="1" type="ORF">DLJ46_23235</name>
</gene>
<sequence>MLVGGLSLLTVGEPASAAMSVTTIARSSWAYVDSQTPDTTHLNPTGDAPVGTIHASGGDHTYRSYFTFDVSGFRGRQIGTVALFAPETEATDCVHRSVELWTTAPVTAHSTWKDQPAWRQKIYTAGYLANTTCPFPRVEWDATTAVRQAVAAGQSQLTLGLRATDEGEPKLGRWFANNVLMTITYDTPPDTPTPGGTDGKACATARPYPWVASLQPTLSAKLTDPDGTQDGILDVTFALWPVDDPANRTTLPGPGAGDGQTTQLRLPAGVIADGGSYGWSAQATDAEGLTSGWSTACYFQVDATAPANPPTVSSTDYPDDGHSHGGQGIPGTFTFSANGVADVVGFDYAWYGGPPAYVAADQLGGTASVTLAPPSIASNLTVWSIDRAGNFSPQVYYRITTAPTTPIVTSTGQPKAGGTIQLDFQPGVKLAGYQVVSYTYSVNDGANQTVAARADGAATASVPLEYGANTVKVRSTSTNGWISPESDSYFYADNSPTIASADFPENGDGGAVGQQGIFTFSSNLADSTTFFYSFDYGSTWQTVPVGPDGQATINWTPTMAGSQALYAYSQTADGTQSDWYFYDFSVNG</sequence>
<accession>A0A317K1H2</accession>
<organism evidence="1 2">
    <name type="scientific">Micromonospora globispora</name>
    <dbReference type="NCBI Taxonomy" id="1450148"/>
    <lineage>
        <taxon>Bacteria</taxon>
        <taxon>Bacillati</taxon>
        <taxon>Actinomycetota</taxon>
        <taxon>Actinomycetes</taxon>
        <taxon>Micromonosporales</taxon>
        <taxon>Micromonosporaceae</taxon>
        <taxon>Micromonospora</taxon>
    </lineage>
</organism>
<proteinExistence type="predicted"/>
<comment type="caution">
    <text evidence="1">The sequence shown here is derived from an EMBL/GenBank/DDBJ whole genome shotgun (WGS) entry which is preliminary data.</text>
</comment>
<evidence type="ECO:0000313" key="2">
    <source>
        <dbReference type="Proteomes" id="UP000245683"/>
    </source>
</evidence>
<dbReference type="NCBIfam" id="NF033679">
    <property type="entry name" value="DNRLRE_dom"/>
    <property type="match status" value="1"/>
</dbReference>
<dbReference type="Proteomes" id="UP000245683">
    <property type="component" value="Unassembled WGS sequence"/>
</dbReference>